<evidence type="ECO:0000313" key="3">
    <source>
        <dbReference type="EMBL" id="BCJ98269.1"/>
    </source>
</evidence>
<accession>A0A7I8DIJ9</accession>
<dbReference type="PROSITE" id="PS50937">
    <property type="entry name" value="HTH_MERR_2"/>
    <property type="match status" value="1"/>
</dbReference>
<dbReference type="CDD" id="cd01106">
    <property type="entry name" value="HTH_TipAL-Mta"/>
    <property type="match status" value="1"/>
</dbReference>
<feature type="domain" description="HTH merR-type" evidence="2">
    <location>
        <begin position="1"/>
        <end position="70"/>
    </location>
</feature>
<dbReference type="PANTHER" id="PTHR30204:SF90">
    <property type="entry name" value="HTH-TYPE TRANSCRIPTIONAL ACTIVATOR MTA"/>
    <property type="match status" value="1"/>
</dbReference>
<evidence type="ECO:0000256" key="1">
    <source>
        <dbReference type="ARBA" id="ARBA00023125"/>
    </source>
</evidence>
<protein>
    <recommendedName>
        <fullName evidence="2">HTH merR-type domain-containing protein</fullName>
    </recommendedName>
</protein>
<dbReference type="SMART" id="SM00422">
    <property type="entry name" value="HTH_MERR"/>
    <property type="match status" value="1"/>
</dbReference>
<reference evidence="3 4" key="1">
    <citation type="submission" date="2020-08" db="EMBL/GenBank/DDBJ databases">
        <title>Draft genome sequencing of an Anaerocolumna strain isolated from anoxic soil subjected to BSD treatment.</title>
        <authorList>
            <person name="Uek A."/>
            <person name="Tonouchi A."/>
        </authorList>
    </citation>
    <scope>NUCLEOTIDE SEQUENCE [LARGE SCALE GENOMIC DNA]</scope>
    <source>
        <strain evidence="3 4">CTTW</strain>
    </source>
</reference>
<dbReference type="PANTHER" id="PTHR30204">
    <property type="entry name" value="REDOX-CYCLING DRUG-SENSING TRANSCRIPTIONAL ACTIVATOR SOXR"/>
    <property type="match status" value="1"/>
</dbReference>
<organism evidence="3 4">
    <name type="scientific">Anaerocolumna chitinilytica</name>
    <dbReference type="NCBI Taxonomy" id="1727145"/>
    <lineage>
        <taxon>Bacteria</taxon>
        <taxon>Bacillati</taxon>
        <taxon>Bacillota</taxon>
        <taxon>Clostridia</taxon>
        <taxon>Lachnospirales</taxon>
        <taxon>Lachnospiraceae</taxon>
        <taxon>Anaerocolumna</taxon>
    </lineage>
</organism>
<dbReference type="InterPro" id="IPR047057">
    <property type="entry name" value="MerR_fam"/>
</dbReference>
<dbReference type="AlphaFoldDB" id="A0A7I8DIJ9"/>
<dbReference type="GO" id="GO:0003677">
    <property type="term" value="F:DNA binding"/>
    <property type="evidence" value="ECO:0007669"/>
    <property type="project" value="UniProtKB-KW"/>
</dbReference>
<dbReference type="KEGG" id="acht:bsdcttw_13100"/>
<dbReference type="SUPFAM" id="SSF46955">
    <property type="entry name" value="Putative DNA-binding domain"/>
    <property type="match status" value="1"/>
</dbReference>
<dbReference type="Pfam" id="PF13411">
    <property type="entry name" value="MerR_1"/>
    <property type="match status" value="1"/>
</dbReference>
<reference evidence="3 4" key="2">
    <citation type="submission" date="2020-08" db="EMBL/GenBank/DDBJ databases">
        <authorList>
            <person name="Ueki A."/>
            <person name="Tonouchi A."/>
        </authorList>
    </citation>
    <scope>NUCLEOTIDE SEQUENCE [LARGE SCALE GENOMIC DNA]</scope>
    <source>
        <strain evidence="3 4">CTTW</strain>
    </source>
</reference>
<evidence type="ECO:0000313" key="4">
    <source>
        <dbReference type="Proteomes" id="UP000515703"/>
    </source>
</evidence>
<gene>
    <name evidence="3" type="ORF">bsdcttw_13100</name>
</gene>
<dbReference type="Proteomes" id="UP000515703">
    <property type="component" value="Chromosome"/>
</dbReference>
<keyword evidence="4" id="KW-1185">Reference proteome</keyword>
<dbReference type="RefSeq" id="WP_185258609.1">
    <property type="nucleotide sequence ID" value="NZ_AP023368.1"/>
</dbReference>
<dbReference type="InterPro" id="IPR009061">
    <property type="entry name" value="DNA-bd_dom_put_sf"/>
</dbReference>
<name>A0A7I8DIJ9_9FIRM</name>
<proteinExistence type="predicted"/>
<keyword evidence="1" id="KW-0238">DNA-binding</keyword>
<dbReference type="PRINTS" id="PR00040">
    <property type="entry name" value="HTHMERR"/>
</dbReference>
<dbReference type="Gene3D" id="1.10.1660.10">
    <property type="match status" value="1"/>
</dbReference>
<dbReference type="InterPro" id="IPR000551">
    <property type="entry name" value="MerR-type_HTH_dom"/>
</dbReference>
<evidence type="ECO:0000259" key="2">
    <source>
        <dbReference type="PROSITE" id="PS50937"/>
    </source>
</evidence>
<dbReference type="EMBL" id="AP023368">
    <property type="protein sequence ID" value="BCJ98269.1"/>
    <property type="molecule type" value="Genomic_DNA"/>
</dbReference>
<dbReference type="GO" id="GO:0003700">
    <property type="term" value="F:DNA-binding transcription factor activity"/>
    <property type="evidence" value="ECO:0007669"/>
    <property type="project" value="InterPro"/>
</dbReference>
<sequence length="280" mass="32349">MKTVKEMSEITGVSIRTLRYYDEIGLLKPTQLTEAGYRLYDNKSLEKLQQIMFFRELEIPLTDISKIMDNPDYDKEQALLTQKSLLESKRNRLNGIIELITDVMKGVNTMSFEAFSDNDVQKMLDHTLENMSEEILAEQVKKYGSLEKYREYLTLGFQNEHAVADVLKWYGSKEKAVEAVLQSIPNKEEQTQQQAKNVENYKQLMQAKETGNVALEKEAIANLSELYKNMFNLDNARAILLDLAKEYTEYDKLAEATDNQFGEGCAEYTAQAIYRYYGKL</sequence>